<proteinExistence type="predicted"/>
<dbReference type="Proteomes" id="UP000182373">
    <property type="component" value="Chromosome"/>
</dbReference>
<sequence>MSPSLGGEAAPVDFSSIGVAGETMDVIRPELSFMNRMVFHARSRQRRSI</sequence>
<dbReference type="AlphaFoldDB" id="A0AAC9KDN9"/>
<reference evidence="2" key="1">
    <citation type="submission" date="2016-11" db="EMBL/GenBank/DDBJ databases">
        <title>Comparative genomic and phenotypic analysis of Granulibacter bethesdensis clinical isolates from patients with chronic granulomatous disease.</title>
        <authorList>
            <person name="Zarember K.A."/>
            <person name="Porcella S.F."/>
            <person name="Chu J."/>
            <person name="Ding L."/>
            <person name="Dahlstrom E."/>
            <person name="Barbian K."/>
            <person name="Martens C."/>
            <person name="Sykora L."/>
            <person name="Kramer S."/>
            <person name="Pettinato A.M."/>
            <person name="Hong H."/>
            <person name="Wald G."/>
            <person name="Berg L.J."/>
            <person name="Rogge L.S."/>
            <person name="Greenberg D.E."/>
            <person name="Falcone E.L."/>
            <person name="Neves J.F."/>
            <person name="Simoes M.J."/>
            <person name="Casal M."/>
            <person name="Rodriguez-Lopez F.C."/>
            <person name="Zelazny A."/>
            <person name="Gallin J.I."/>
            <person name="Holland S.M."/>
        </authorList>
    </citation>
    <scope>NUCLEOTIDE SEQUENCE [LARGE SCALE GENOMIC DNA]</scope>
    <source>
        <strain evidence="2">NIH9.1</strain>
    </source>
</reference>
<gene>
    <name evidence="1" type="ORF">GbCGDNIH9_7321</name>
</gene>
<name>A0AAC9KDN9_9PROT</name>
<evidence type="ECO:0000313" key="1">
    <source>
        <dbReference type="EMBL" id="APH54120.1"/>
    </source>
</evidence>
<dbReference type="EMBL" id="CP018191">
    <property type="protein sequence ID" value="APH54120.1"/>
    <property type="molecule type" value="Genomic_DNA"/>
</dbReference>
<organism evidence="1 2">
    <name type="scientific">Granulibacter bethesdensis</name>
    <dbReference type="NCBI Taxonomy" id="364410"/>
    <lineage>
        <taxon>Bacteria</taxon>
        <taxon>Pseudomonadati</taxon>
        <taxon>Pseudomonadota</taxon>
        <taxon>Alphaproteobacteria</taxon>
        <taxon>Acetobacterales</taxon>
        <taxon>Acetobacteraceae</taxon>
        <taxon>Granulibacter</taxon>
    </lineage>
</organism>
<accession>A0AAC9KDN9</accession>
<protein>
    <submittedName>
        <fullName evidence="1">Uncharacterized protein</fullName>
    </submittedName>
</protein>
<evidence type="ECO:0000313" key="2">
    <source>
        <dbReference type="Proteomes" id="UP000182373"/>
    </source>
</evidence>